<evidence type="ECO:0000313" key="3">
    <source>
        <dbReference type="Proteomes" id="UP001345963"/>
    </source>
</evidence>
<keyword evidence="3" id="KW-1185">Reference proteome</keyword>
<name>A0ABU7BWT9_9TELE</name>
<gene>
    <name evidence="2" type="ORF">ATANTOWER_001744</name>
</gene>
<dbReference type="Proteomes" id="UP001345963">
    <property type="component" value="Unassembled WGS sequence"/>
</dbReference>
<feature type="region of interest" description="Disordered" evidence="1">
    <location>
        <begin position="1"/>
        <end position="24"/>
    </location>
</feature>
<reference evidence="2 3" key="1">
    <citation type="submission" date="2021-07" db="EMBL/GenBank/DDBJ databases">
        <authorList>
            <person name="Palmer J.M."/>
        </authorList>
    </citation>
    <scope>NUCLEOTIDE SEQUENCE [LARGE SCALE GENOMIC DNA]</scope>
    <source>
        <strain evidence="2 3">AT_MEX2019</strain>
        <tissue evidence="2">Muscle</tissue>
    </source>
</reference>
<proteinExistence type="predicted"/>
<feature type="compositionally biased region" description="Polar residues" evidence="1">
    <location>
        <begin position="1"/>
        <end position="14"/>
    </location>
</feature>
<dbReference type="EMBL" id="JAHUTI010070019">
    <property type="protein sequence ID" value="MED6254902.1"/>
    <property type="molecule type" value="Genomic_DNA"/>
</dbReference>
<evidence type="ECO:0000256" key="1">
    <source>
        <dbReference type="SAM" id="MobiDB-lite"/>
    </source>
</evidence>
<accession>A0ABU7BWT9</accession>
<evidence type="ECO:0000313" key="2">
    <source>
        <dbReference type="EMBL" id="MED6254902.1"/>
    </source>
</evidence>
<protein>
    <submittedName>
        <fullName evidence="2">Uncharacterized protein</fullName>
    </submittedName>
</protein>
<organism evidence="2 3">
    <name type="scientific">Ataeniobius toweri</name>
    <dbReference type="NCBI Taxonomy" id="208326"/>
    <lineage>
        <taxon>Eukaryota</taxon>
        <taxon>Metazoa</taxon>
        <taxon>Chordata</taxon>
        <taxon>Craniata</taxon>
        <taxon>Vertebrata</taxon>
        <taxon>Euteleostomi</taxon>
        <taxon>Actinopterygii</taxon>
        <taxon>Neopterygii</taxon>
        <taxon>Teleostei</taxon>
        <taxon>Neoteleostei</taxon>
        <taxon>Acanthomorphata</taxon>
        <taxon>Ovalentaria</taxon>
        <taxon>Atherinomorphae</taxon>
        <taxon>Cyprinodontiformes</taxon>
        <taxon>Goodeidae</taxon>
        <taxon>Ataeniobius</taxon>
    </lineage>
</organism>
<sequence>MGSGVQEQRASLTQGEVLPISSSSQSEASYEISKRLPTFPSPACSIIRDGYRIRYFYRSRPNSVGTTEYRFT</sequence>
<comment type="caution">
    <text evidence="2">The sequence shown here is derived from an EMBL/GenBank/DDBJ whole genome shotgun (WGS) entry which is preliminary data.</text>
</comment>